<dbReference type="Gene3D" id="1.10.287.110">
    <property type="entry name" value="DnaJ domain"/>
    <property type="match status" value="1"/>
</dbReference>
<dbReference type="InterPro" id="IPR036869">
    <property type="entry name" value="J_dom_sf"/>
</dbReference>
<dbReference type="Pfam" id="PF13431">
    <property type="entry name" value="TPR_17"/>
    <property type="match status" value="1"/>
</dbReference>
<dbReference type="PROSITE" id="PS50293">
    <property type="entry name" value="TPR_REGION"/>
    <property type="match status" value="1"/>
</dbReference>
<evidence type="ECO:0000256" key="1">
    <source>
        <dbReference type="PROSITE-ProRule" id="PRU00339"/>
    </source>
</evidence>
<dbReference type="InterPro" id="IPR018253">
    <property type="entry name" value="DnaJ_domain_CS"/>
</dbReference>
<dbReference type="InterPro" id="IPR052758">
    <property type="entry name" value="SRC_co-chaperone"/>
</dbReference>
<dbReference type="SUPFAM" id="SSF48452">
    <property type="entry name" value="TPR-like"/>
    <property type="match status" value="2"/>
</dbReference>
<feature type="repeat" description="TPR" evidence="1">
    <location>
        <begin position="256"/>
        <end position="289"/>
    </location>
</feature>
<dbReference type="OMA" id="KMCLGLD"/>
<dbReference type="Gene3D" id="1.25.40.10">
    <property type="entry name" value="Tetratricopeptide repeat domain"/>
    <property type="match status" value="1"/>
</dbReference>
<feature type="repeat" description="TPR" evidence="1">
    <location>
        <begin position="222"/>
        <end position="255"/>
    </location>
</feature>
<dbReference type="EMBL" id="CVMT01000002">
    <property type="protein sequence ID" value="CRG85824.1"/>
    <property type="molecule type" value="Genomic_DNA"/>
</dbReference>
<evidence type="ECO:0000256" key="2">
    <source>
        <dbReference type="SAM" id="Coils"/>
    </source>
</evidence>
<evidence type="ECO:0000313" key="5">
    <source>
        <dbReference type="EMBL" id="CRG85824.1"/>
    </source>
</evidence>
<dbReference type="PROSITE" id="PS50076">
    <property type="entry name" value="DNAJ_2"/>
    <property type="match status" value="1"/>
</dbReference>
<proteinExistence type="predicted"/>
<organism evidence="5 6">
    <name type="scientific">Talaromyces islandicus</name>
    <name type="common">Penicillium islandicum</name>
    <dbReference type="NCBI Taxonomy" id="28573"/>
    <lineage>
        <taxon>Eukaryota</taxon>
        <taxon>Fungi</taxon>
        <taxon>Dikarya</taxon>
        <taxon>Ascomycota</taxon>
        <taxon>Pezizomycotina</taxon>
        <taxon>Eurotiomycetes</taxon>
        <taxon>Eurotiomycetidae</taxon>
        <taxon>Eurotiales</taxon>
        <taxon>Trichocomaceae</taxon>
        <taxon>Talaromyces</taxon>
        <taxon>Talaromyces sect. Islandici</taxon>
    </lineage>
</organism>
<dbReference type="Pfam" id="PF14559">
    <property type="entry name" value="TPR_19"/>
    <property type="match status" value="1"/>
</dbReference>
<dbReference type="PANTHER" id="PTHR44200">
    <property type="entry name" value="DNAJ HOMOLOG SUBFAMILY C MEMBER 7"/>
    <property type="match status" value="1"/>
</dbReference>
<feature type="repeat" description="TPR" evidence="1">
    <location>
        <begin position="407"/>
        <end position="440"/>
    </location>
</feature>
<feature type="compositionally biased region" description="Basic and acidic residues" evidence="3">
    <location>
        <begin position="164"/>
        <end position="179"/>
    </location>
</feature>
<dbReference type="PANTHER" id="PTHR44200:SF1">
    <property type="entry name" value="DNAJ HOMOLOG SUBFAMILY C MEMBER 7"/>
    <property type="match status" value="1"/>
</dbReference>
<feature type="coiled-coil region" evidence="2">
    <location>
        <begin position="490"/>
        <end position="517"/>
    </location>
</feature>
<sequence length="719" mass="78841">MVLQFFSKSPSPDKPKDKDKAKDNKPRSSRSKKDKDAAKSREKEKEKSKSKSKPTTAIPQLKPDRNDDELFHNDEEYDPPEFSSKASSPQKSASTSPRKPHSPTKPPSLSYRDSFRSHSRSSSAASSKHNFFSANSRSSQSRDSHPLNLPPDELRRHLFAMTAAREDSMRSSMDLDRDATASPQPQPDAPTPMSTNGVANGDAERSPTPPPHRASPPTSDGGESFKLAGNKFFKQGEYDRAIQEYNKALEVNPNSSIFLSNRAAAFLAANRFLEALEDAQRALELDPGNAKIMHRMARILTNLGRPAEALEVLSNVQPPATAKDRSAPETMLKHITQAEQSLADGKGGSLVVFAIEQARQMLGSGAKTPRKWTLMTGEAQLLIGNDNAYGKAHDVAISLLRENNQDPDALLLRARAYYGQGDNDQAVKYLKMCLGLDPDSKQAIKLLRQVQKLVRTKDEGNAAFKAKNYQRAVELYTQGLEIDPSNKDTNSKLLNNRAQARHALKDYEKAIEDCTEALRLDPGYVKAQKIRAKAYGASGNWEEAVKDYKNVAEANPGEKGIQEDIRHAEFELKKSKRKDYYKLLGVSKDASDTDIKKAYRKMAIQYHPDKNPDSTDEMFKEIGEAYETLIDPQKRAAYDNGDDLVDPADMFGHGGSPFGGMGGMGGMPGGMGGGMHGVNIDPNILFNMMNGGGGGFAHAGGNPFAGAQGRGGGFQNFQF</sequence>
<dbReference type="Pfam" id="PF00226">
    <property type="entry name" value="DnaJ"/>
    <property type="match status" value="1"/>
</dbReference>
<dbReference type="Pfam" id="PF00515">
    <property type="entry name" value="TPR_1"/>
    <property type="match status" value="1"/>
</dbReference>
<dbReference type="Proteomes" id="UP000054383">
    <property type="component" value="Unassembled WGS sequence"/>
</dbReference>
<dbReference type="PROSITE" id="PS00636">
    <property type="entry name" value="DNAJ_1"/>
    <property type="match status" value="1"/>
</dbReference>
<dbReference type="CDD" id="cd06257">
    <property type="entry name" value="DnaJ"/>
    <property type="match status" value="1"/>
</dbReference>
<accession>A0A0U1LRR1</accession>
<dbReference type="InterPro" id="IPR011990">
    <property type="entry name" value="TPR-like_helical_dom_sf"/>
</dbReference>
<evidence type="ECO:0000259" key="4">
    <source>
        <dbReference type="PROSITE" id="PS50076"/>
    </source>
</evidence>
<dbReference type="SMART" id="SM00028">
    <property type="entry name" value="TPR"/>
    <property type="match status" value="6"/>
</dbReference>
<evidence type="ECO:0000256" key="3">
    <source>
        <dbReference type="SAM" id="MobiDB-lite"/>
    </source>
</evidence>
<evidence type="ECO:0000313" key="6">
    <source>
        <dbReference type="Proteomes" id="UP000054383"/>
    </source>
</evidence>
<feature type="compositionally biased region" description="Low complexity" evidence="3">
    <location>
        <begin position="120"/>
        <end position="139"/>
    </location>
</feature>
<feature type="region of interest" description="Disordered" evidence="3">
    <location>
        <begin position="1"/>
        <end position="226"/>
    </location>
</feature>
<feature type="compositionally biased region" description="Basic and acidic residues" evidence="3">
    <location>
        <begin position="11"/>
        <end position="49"/>
    </location>
</feature>
<feature type="repeat" description="TPR" evidence="1">
    <location>
        <begin position="525"/>
        <end position="558"/>
    </location>
</feature>
<dbReference type="InterPro" id="IPR019734">
    <property type="entry name" value="TPR_rpt"/>
</dbReference>
<dbReference type="PRINTS" id="PR00625">
    <property type="entry name" value="JDOMAIN"/>
</dbReference>
<dbReference type="SMART" id="SM00271">
    <property type="entry name" value="DnaJ"/>
    <property type="match status" value="1"/>
</dbReference>
<keyword evidence="1" id="KW-0802">TPR repeat</keyword>
<feature type="repeat" description="TPR" evidence="1">
    <location>
        <begin position="453"/>
        <end position="486"/>
    </location>
</feature>
<dbReference type="STRING" id="28573.A0A0U1LRR1"/>
<feature type="repeat" description="TPR" evidence="1">
    <location>
        <begin position="491"/>
        <end position="524"/>
    </location>
</feature>
<dbReference type="OrthoDB" id="10250354at2759"/>
<dbReference type="InterPro" id="IPR001623">
    <property type="entry name" value="DnaJ_domain"/>
</dbReference>
<dbReference type="Pfam" id="PF13181">
    <property type="entry name" value="TPR_8"/>
    <property type="match status" value="1"/>
</dbReference>
<reference evidence="5 6" key="1">
    <citation type="submission" date="2015-04" db="EMBL/GenBank/DDBJ databases">
        <authorList>
            <person name="Syromyatnikov M.Y."/>
            <person name="Popov V.N."/>
        </authorList>
    </citation>
    <scope>NUCLEOTIDE SEQUENCE [LARGE SCALE GENOMIC DNA]</scope>
    <source>
        <strain evidence="5">WF-38-12</strain>
    </source>
</reference>
<dbReference type="SUPFAM" id="SSF46565">
    <property type="entry name" value="Chaperone J-domain"/>
    <property type="match status" value="1"/>
</dbReference>
<feature type="compositionally biased region" description="Basic and acidic residues" evidence="3">
    <location>
        <begin position="62"/>
        <end position="74"/>
    </location>
</feature>
<keyword evidence="2" id="KW-0175">Coiled coil</keyword>
<feature type="domain" description="J" evidence="4">
    <location>
        <begin position="579"/>
        <end position="642"/>
    </location>
</feature>
<name>A0A0U1LRR1_TALIS</name>
<dbReference type="Pfam" id="PF13414">
    <property type="entry name" value="TPR_11"/>
    <property type="match status" value="1"/>
</dbReference>
<keyword evidence="6" id="KW-1185">Reference proteome</keyword>
<feature type="compositionally biased region" description="Low complexity" evidence="3">
    <location>
        <begin position="83"/>
        <end position="97"/>
    </location>
</feature>
<dbReference type="PROSITE" id="PS50005">
    <property type="entry name" value="TPR"/>
    <property type="match status" value="6"/>
</dbReference>
<protein>
    <submittedName>
        <fullName evidence="5">DnaJ homolog subfamily C member 7</fullName>
    </submittedName>
</protein>
<gene>
    <name evidence="5" type="ORF">PISL3812_02834</name>
</gene>
<dbReference type="AlphaFoldDB" id="A0A0U1LRR1"/>